<dbReference type="EMBL" id="JBBBNY010000003">
    <property type="protein sequence ID" value="MEI7036511.1"/>
    <property type="molecule type" value="Genomic_DNA"/>
</dbReference>
<keyword evidence="2" id="KW-0328">Glycosyltransferase</keyword>
<dbReference type="InterPro" id="IPR001173">
    <property type="entry name" value="Glyco_trans_2-like"/>
</dbReference>
<keyword evidence="3" id="KW-1185">Reference proteome</keyword>
<comment type="caution">
    <text evidence="2">The sequence shown here is derived from an EMBL/GenBank/DDBJ whole genome shotgun (WGS) entry which is preliminary data.</text>
</comment>
<dbReference type="PANTHER" id="PTHR43179">
    <property type="entry name" value="RHAMNOSYLTRANSFERASE WBBL"/>
    <property type="match status" value="1"/>
</dbReference>
<protein>
    <submittedName>
        <fullName evidence="2">Glycosyltransferase family 2 protein</fullName>
        <ecNumber evidence="2">2.4.-.-</ecNumber>
    </submittedName>
</protein>
<dbReference type="GO" id="GO:0016757">
    <property type="term" value="F:glycosyltransferase activity"/>
    <property type="evidence" value="ECO:0007669"/>
    <property type="project" value="UniProtKB-KW"/>
</dbReference>
<gene>
    <name evidence="2" type="ORF">WAT24_07060</name>
</gene>
<dbReference type="InterPro" id="IPR029044">
    <property type="entry name" value="Nucleotide-diphossugar_trans"/>
</dbReference>
<keyword evidence="2" id="KW-0808">Transferase</keyword>
<organism evidence="2 3">
    <name type="scientific">Fulvimonas yonginensis</name>
    <dbReference type="NCBI Taxonomy" id="1495200"/>
    <lineage>
        <taxon>Bacteria</taxon>
        <taxon>Pseudomonadati</taxon>
        <taxon>Pseudomonadota</taxon>
        <taxon>Gammaproteobacteria</taxon>
        <taxon>Lysobacterales</taxon>
        <taxon>Rhodanobacteraceae</taxon>
        <taxon>Fulvimonas</taxon>
    </lineage>
</organism>
<evidence type="ECO:0000313" key="3">
    <source>
        <dbReference type="Proteomes" id="UP001381174"/>
    </source>
</evidence>
<name>A0ABU8JBD8_9GAMM</name>
<dbReference type="Gene3D" id="3.90.550.10">
    <property type="entry name" value="Spore Coat Polysaccharide Biosynthesis Protein SpsA, Chain A"/>
    <property type="match status" value="1"/>
</dbReference>
<accession>A0ABU8JBD8</accession>
<dbReference type="Proteomes" id="UP001381174">
    <property type="component" value="Unassembled WGS sequence"/>
</dbReference>
<evidence type="ECO:0000259" key="1">
    <source>
        <dbReference type="Pfam" id="PF00535"/>
    </source>
</evidence>
<feature type="domain" description="Glycosyltransferase 2-like" evidence="1">
    <location>
        <begin position="14"/>
        <end position="140"/>
    </location>
</feature>
<dbReference type="PANTHER" id="PTHR43179:SF7">
    <property type="entry name" value="RHAMNOSYLTRANSFERASE WBBL"/>
    <property type="match status" value="1"/>
</dbReference>
<reference evidence="2 3" key="1">
    <citation type="journal article" date="2014" name="Int. J. Syst. Evol. Microbiol.">
        <title>Fulvimonas yonginensis sp. nov., isolated from greenhouse soil, and emended description of the genus Fulvimonas.</title>
        <authorList>
            <person name="Ahn J.H."/>
            <person name="Kim S.J."/>
            <person name="Weon H.Y."/>
            <person name="Hong S.B."/>
            <person name="Seok S.J."/>
            <person name="Kwon S.W."/>
        </authorList>
    </citation>
    <scope>NUCLEOTIDE SEQUENCE [LARGE SCALE GENOMIC DNA]</scope>
    <source>
        <strain evidence="2 3">KACC 16952</strain>
    </source>
</reference>
<dbReference type="RefSeq" id="WP_336807125.1">
    <property type="nucleotide sequence ID" value="NZ_JBBBNY010000003.1"/>
</dbReference>
<dbReference type="EC" id="2.4.-.-" evidence="2"/>
<dbReference type="Pfam" id="PF00535">
    <property type="entry name" value="Glycos_transf_2"/>
    <property type="match status" value="1"/>
</dbReference>
<dbReference type="CDD" id="cd04186">
    <property type="entry name" value="GT_2_like_c"/>
    <property type="match status" value="1"/>
</dbReference>
<proteinExistence type="predicted"/>
<sequence length="296" mass="31962">MSTSIPLTRTLPVSVIVVCADSGPSLHDCAQRVLASTVPLELILIDNGSSDGVPQAIERAHAGEPRLRVIYNHANLGFGPAVNRAAAAARGEHLLVLNPDCLLEADTLTRLLDVLDAHPEAGIVGAVVCHADGTPDPASYRRDPLLRRALATLLGRRGGMNIEGPVPAGVVPAEAVSGAIMLLPQRVFAQLGGFDEAYFLHCEDLDLCRRARDAGCRVLLAGDVRVLHGKGGSSRHRPIFVSRHKHHGMWRWFRKFDPAARNPLLAGLVWVGIWAHFAAQIPGQLWRLARVSRPAR</sequence>
<dbReference type="SUPFAM" id="SSF53448">
    <property type="entry name" value="Nucleotide-diphospho-sugar transferases"/>
    <property type="match status" value="1"/>
</dbReference>
<evidence type="ECO:0000313" key="2">
    <source>
        <dbReference type="EMBL" id="MEI7036511.1"/>
    </source>
</evidence>